<reference evidence="2" key="1">
    <citation type="journal article" date="2019" name="Int. J. Syst. Evol. Microbiol.">
        <title>The Global Catalogue of Microorganisms (GCM) 10K type strain sequencing project: providing services to taxonomists for standard genome sequencing and annotation.</title>
        <authorList>
            <consortium name="The Broad Institute Genomics Platform"/>
            <consortium name="The Broad Institute Genome Sequencing Center for Infectious Disease"/>
            <person name="Wu L."/>
            <person name="Ma J."/>
        </authorList>
    </citation>
    <scope>NUCLEOTIDE SEQUENCE [LARGE SCALE GENOMIC DNA]</scope>
    <source>
        <strain evidence="2">CGMCC 4.7382</strain>
    </source>
</reference>
<dbReference type="RefSeq" id="WP_379871067.1">
    <property type="nucleotide sequence ID" value="NZ_JBHTBH010000005.1"/>
</dbReference>
<evidence type="ECO:0000313" key="1">
    <source>
        <dbReference type="EMBL" id="MFC7328407.1"/>
    </source>
</evidence>
<dbReference type="PANTHER" id="PTHR30087">
    <property type="entry name" value="INNER MEMBRANE PROTEIN"/>
    <property type="match status" value="1"/>
</dbReference>
<evidence type="ECO:0000313" key="2">
    <source>
        <dbReference type="Proteomes" id="UP001596540"/>
    </source>
</evidence>
<gene>
    <name evidence="1" type="ORF">ACFQRF_11695</name>
</gene>
<organism evidence="1 2">
    <name type="scientific">Marinactinospora rubrisoli</name>
    <dbReference type="NCBI Taxonomy" id="2715399"/>
    <lineage>
        <taxon>Bacteria</taxon>
        <taxon>Bacillati</taxon>
        <taxon>Actinomycetota</taxon>
        <taxon>Actinomycetes</taxon>
        <taxon>Streptosporangiales</taxon>
        <taxon>Nocardiopsidaceae</taxon>
        <taxon>Marinactinospora</taxon>
    </lineage>
</organism>
<dbReference type="Pfam" id="PF04463">
    <property type="entry name" value="2-thiour_desulf"/>
    <property type="match status" value="1"/>
</dbReference>
<keyword evidence="2" id="KW-1185">Reference proteome</keyword>
<dbReference type="Proteomes" id="UP001596540">
    <property type="component" value="Unassembled WGS sequence"/>
</dbReference>
<dbReference type="PANTHER" id="PTHR30087:SF1">
    <property type="entry name" value="HYPOTHETICAL CYTOSOLIC PROTEIN"/>
    <property type="match status" value="1"/>
</dbReference>
<protein>
    <submittedName>
        <fullName evidence="1">DUF523 domain-containing protein</fullName>
    </submittedName>
</protein>
<accession>A0ABW2KEI5</accession>
<sequence>MERILVSACLMGQPVRFDGRAKPTAHPAFERWRRERRLVSFCPEVSGGLLVPRPPAEIEPGATARDVLAGTAHIVTDTGADATEFFLAGARGALATARRHGIRVAILKEGSPSCGVHRVGDGTFGGTKVPGDGVTARLLADHGVRVFSEAEIDAAEAYLGELEGRPGRVSE</sequence>
<proteinExistence type="predicted"/>
<dbReference type="EMBL" id="JBHTBH010000005">
    <property type="protein sequence ID" value="MFC7328407.1"/>
    <property type="molecule type" value="Genomic_DNA"/>
</dbReference>
<name>A0ABW2KEI5_9ACTN</name>
<dbReference type="InterPro" id="IPR007553">
    <property type="entry name" value="2-thiour_desulf"/>
</dbReference>
<comment type="caution">
    <text evidence="1">The sequence shown here is derived from an EMBL/GenBank/DDBJ whole genome shotgun (WGS) entry which is preliminary data.</text>
</comment>